<keyword evidence="1 2" id="KW-0812">Transmembrane</keyword>
<dbReference type="AlphaFoldDB" id="A0A2U1LZD1"/>
<keyword evidence="1" id="KW-0472">Membrane</keyword>
<name>A0A2U1LZD1_ARTAN</name>
<dbReference type="EMBL" id="PKPP01007095">
    <property type="protein sequence ID" value="PWA54375.1"/>
    <property type="molecule type" value="Genomic_DNA"/>
</dbReference>
<proteinExistence type="predicted"/>
<reference evidence="2 3" key="1">
    <citation type="journal article" date="2018" name="Mol. Plant">
        <title>The genome of Artemisia annua provides insight into the evolution of Asteraceae family and artemisinin biosynthesis.</title>
        <authorList>
            <person name="Shen Q."/>
            <person name="Zhang L."/>
            <person name="Liao Z."/>
            <person name="Wang S."/>
            <person name="Yan T."/>
            <person name="Shi P."/>
            <person name="Liu M."/>
            <person name="Fu X."/>
            <person name="Pan Q."/>
            <person name="Wang Y."/>
            <person name="Lv Z."/>
            <person name="Lu X."/>
            <person name="Zhang F."/>
            <person name="Jiang W."/>
            <person name="Ma Y."/>
            <person name="Chen M."/>
            <person name="Hao X."/>
            <person name="Li L."/>
            <person name="Tang Y."/>
            <person name="Lv G."/>
            <person name="Zhou Y."/>
            <person name="Sun X."/>
            <person name="Brodelius P.E."/>
            <person name="Rose J.K.C."/>
            <person name="Tang K."/>
        </authorList>
    </citation>
    <scope>NUCLEOTIDE SEQUENCE [LARGE SCALE GENOMIC DNA]</scope>
    <source>
        <strain evidence="3">cv. Huhao1</strain>
        <tissue evidence="2">Leaf</tissue>
    </source>
</reference>
<dbReference type="STRING" id="35608.A0A2U1LZD1"/>
<accession>A0A2U1LZD1</accession>
<evidence type="ECO:0000313" key="3">
    <source>
        <dbReference type="Proteomes" id="UP000245207"/>
    </source>
</evidence>
<evidence type="ECO:0000313" key="2">
    <source>
        <dbReference type="EMBL" id="PWA54375.1"/>
    </source>
</evidence>
<keyword evidence="3" id="KW-1185">Reference proteome</keyword>
<evidence type="ECO:0000256" key="1">
    <source>
        <dbReference type="SAM" id="Phobius"/>
    </source>
</evidence>
<sequence length="82" mass="8857">MGVKLFPIIGFRNSCSQVAILSELVGSGRASQKLLIVYYIFLSFAVLVILRGLLPHSLQSNAVGIQSNAVGTRPALVMKKRV</sequence>
<gene>
    <name evidence="2" type="ORF">CTI12_AA437540</name>
</gene>
<dbReference type="OrthoDB" id="433124at2759"/>
<organism evidence="2 3">
    <name type="scientific">Artemisia annua</name>
    <name type="common">Sweet wormwood</name>
    <dbReference type="NCBI Taxonomy" id="35608"/>
    <lineage>
        <taxon>Eukaryota</taxon>
        <taxon>Viridiplantae</taxon>
        <taxon>Streptophyta</taxon>
        <taxon>Embryophyta</taxon>
        <taxon>Tracheophyta</taxon>
        <taxon>Spermatophyta</taxon>
        <taxon>Magnoliopsida</taxon>
        <taxon>eudicotyledons</taxon>
        <taxon>Gunneridae</taxon>
        <taxon>Pentapetalae</taxon>
        <taxon>asterids</taxon>
        <taxon>campanulids</taxon>
        <taxon>Asterales</taxon>
        <taxon>Asteraceae</taxon>
        <taxon>Asteroideae</taxon>
        <taxon>Anthemideae</taxon>
        <taxon>Artemisiinae</taxon>
        <taxon>Artemisia</taxon>
    </lineage>
</organism>
<protein>
    <submittedName>
        <fullName evidence="2">Transmembrane protein 6/97</fullName>
    </submittedName>
</protein>
<keyword evidence="1" id="KW-1133">Transmembrane helix</keyword>
<comment type="caution">
    <text evidence="2">The sequence shown here is derived from an EMBL/GenBank/DDBJ whole genome shotgun (WGS) entry which is preliminary data.</text>
</comment>
<feature type="transmembrane region" description="Helical" evidence="1">
    <location>
        <begin position="36"/>
        <end position="54"/>
    </location>
</feature>
<dbReference type="Proteomes" id="UP000245207">
    <property type="component" value="Unassembled WGS sequence"/>
</dbReference>